<feature type="compositionally biased region" description="Basic residues" evidence="6">
    <location>
        <begin position="81"/>
        <end position="91"/>
    </location>
</feature>
<feature type="region of interest" description="Disordered" evidence="6">
    <location>
        <begin position="66"/>
        <end position="99"/>
    </location>
</feature>
<dbReference type="Proteomes" id="UP000093412">
    <property type="component" value="Unassembled WGS sequence"/>
</dbReference>
<dbReference type="GO" id="GO:0005829">
    <property type="term" value="C:cytosol"/>
    <property type="evidence" value="ECO:0007669"/>
    <property type="project" value="TreeGrafter"/>
</dbReference>
<dbReference type="InterPro" id="IPR001867">
    <property type="entry name" value="OmpR/PhoB-type_DNA-bd"/>
</dbReference>
<reference evidence="8 10" key="1">
    <citation type="submission" date="2016-01" db="EMBL/GenBank/DDBJ databases">
        <title>Genome sequence of Oerskovia enterophila VJag, an agar and cellulose degrading bacterium.</title>
        <authorList>
            <person name="Poehlein A."/>
            <person name="Jag V."/>
            <person name="Bengelsdorf F."/>
            <person name="Duerre P."/>
            <person name="Daniel R."/>
        </authorList>
    </citation>
    <scope>NUCLEOTIDE SEQUENCE [LARGE SCALE GENOMIC DNA]</scope>
    <source>
        <strain evidence="8 10">VJag</strain>
    </source>
</reference>
<evidence type="ECO:0000256" key="5">
    <source>
        <dbReference type="PROSITE-ProRule" id="PRU01091"/>
    </source>
</evidence>
<keyword evidence="11" id="KW-1185">Reference proteome</keyword>
<dbReference type="GO" id="GO:0000156">
    <property type="term" value="F:phosphorelay response regulator activity"/>
    <property type="evidence" value="ECO:0007669"/>
    <property type="project" value="TreeGrafter"/>
</dbReference>
<evidence type="ECO:0000313" key="8">
    <source>
        <dbReference type="EMBL" id="KZM33498.1"/>
    </source>
</evidence>
<dbReference type="EMBL" id="LRIE01000085">
    <property type="protein sequence ID" value="KZM33498.1"/>
    <property type="molecule type" value="Genomic_DNA"/>
</dbReference>
<proteinExistence type="predicted"/>
<dbReference type="CDD" id="cd00383">
    <property type="entry name" value="trans_reg_C"/>
    <property type="match status" value="1"/>
</dbReference>
<feature type="DNA-binding region" description="OmpR/PhoB-type" evidence="5">
    <location>
        <begin position="114"/>
        <end position="213"/>
    </location>
</feature>
<gene>
    <name evidence="8" type="primary">regX3_3</name>
    <name evidence="9" type="synonym">regX3_2</name>
    <name evidence="9" type="ORF">OERS_18120</name>
    <name evidence="8" type="ORF">OJAG_38180</name>
</gene>
<dbReference type="PANTHER" id="PTHR48111:SF4">
    <property type="entry name" value="DNA-BINDING DUAL TRANSCRIPTIONAL REGULATOR OMPR"/>
    <property type="match status" value="1"/>
</dbReference>
<dbReference type="EMBL" id="MAQA01000017">
    <property type="protein sequence ID" value="OCI31538.1"/>
    <property type="molecule type" value="Genomic_DNA"/>
</dbReference>
<evidence type="ECO:0000256" key="2">
    <source>
        <dbReference type="ARBA" id="ARBA00023015"/>
    </source>
</evidence>
<evidence type="ECO:0000259" key="7">
    <source>
        <dbReference type="PROSITE" id="PS51755"/>
    </source>
</evidence>
<feature type="compositionally biased region" description="Basic and acidic residues" evidence="6">
    <location>
        <begin position="71"/>
        <end position="80"/>
    </location>
</feature>
<comment type="caution">
    <text evidence="8">The sequence shown here is derived from an EMBL/GenBank/DDBJ whole genome shotgun (WGS) entry which is preliminary data.</text>
</comment>
<dbReference type="GO" id="GO:0006355">
    <property type="term" value="P:regulation of DNA-templated transcription"/>
    <property type="evidence" value="ECO:0007669"/>
    <property type="project" value="InterPro"/>
</dbReference>
<name>A0A161YCZ4_9CELL</name>
<dbReference type="Gene3D" id="1.10.10.10">
    <property type="entry name" value="Winged helix-like DNA-binding domain superfamily/Winged helix DNA-binding domain"/>
    <property type="match status" value="1"/>
</dbReference>
<keyword evidence="1" id="KW-0597">Phosphoprotein</keyword>
<dbReference type="STRING" id="43678.OJAG_38180"/>
<keyword evidence="2" id="KW-0805">Transcription regulation</keyword>
<feature type="domain" description="OmpR/PhoB-type" evidence="7">
    <location>
        <begin position="114"/>
        <end position="213"/>
    </location>
</feature>
<evidence type="ECO:0000256" key="6">
    <source>
        <dbReference type="SAM" id="MobiDB-lite"/>
    </source>
</evidence>
<dbReference type="Proteomes" id="UP000076447">
    <property type="component" value="Unassembled WGS sequence"/>
</dbReference>
<evidence type="ECO:0000256" key="1">
    <source>
        <dbReference type="ARBA" id="ARBA00022553"/>
    </source>
</evidence>
<dbReference type="PROSITE" id="PS51755">
    <property type="entry name" value="OMPR_PHOB"/>
    <property type="match status" value="1"/>
</dbReference>
<organism evidence="8 10">
    <name type="scientific">Oerskovia enterophila</name>
    <dbReference type="NCBI Taxonomy" id="43678"/>
    <lineage>
        <taxon>Bacteria</taxon>
        <taxon>Bacillati</taxon>
        <taxon>Actinomycetota</taxon>
        <taxon>Actinomycetes</taxon>
        <taxon>Micrococcales</taxon>
        <taxon>Cellulomonadaceae</taxon>
        <taxon>Oerskovia</taxon>
    </lineage>
</organism>
<dbReference type="SMART" id="SM00862">
    <property type="entry name" value="Trans_reg_C"/>
    <property type="match status" value="1"/>
</dbReference>
<dbReference type="PATRIC" id="fig|43678.3.peg.3986"/>
<dbReference type="OrthoDB" id="8927943at2"/>
<keyword evidence="4" id="KW-0804">Transcription</keyword>
<evidence type="ECO:0000313" key="10">
    <source>
        <dbReference type="Proteomes" id="UP000076447"/>
    </source>
</evidence>
<evidence type="ECO:0000313" key="9">
    <source>
        <dbReference type="EMBL" id="OCI31538.1"/>
    </source>
</evidence>
<dbReference type="PANTHER" id="PTHR48111">
    <property type="entry name" value="REGULATOR OF RPOS"/>
    <property type="match status" value="1"/>
</dbReference>
<sequence length="226" mass="24861">MTTLTQKTAQPHAAHRRNHPGFVLYVGVDAASGEHPQAELVELAEALGELAREWLPAAETYTALTLSEPATDSHEPLVDHGRRKVRGRSAARRAEVPTPAPDLAPLGDVNAFRDRLAALSPFPRVVIDPVGRRVTVDGSVQRLTYKEFELLSHLYRSAHRVVTREELLSTVWGADAVRDGSRTIDVHVRRLREKLGLQHVITTVRGLGYRFDPQTHVVLSGSGDAA</sequence>
<dbReference type="RefSeq" id="WP_056644905.1">
    <property type="nucleotide sequence ID" value="NZ_JBIVFZ010000002.1"/>
</dbReference>
<keyword evidence="3 5" id="KW-0238">DNA-binding</keyword>
<accession>A0A161YCZ4</accession>
<dbReference type="InterPro" id="IPR016032">
    <property type="entry name" value="Sig_transdc_resp-reg_C-effctor"/>
</dbReference>
<dbReference type="Pfam" id="PF00486">
    <property type="entry name" value="Trans_reg_C"/>
    <property type="match status" value="1"/>
</dbReference>
<evidence type="ECO:0000256" key="3">
    <source>
        <dbReference type="ARBA" id="ARBA00023125"/>
    </source>
</evidence>
<evidence type="ECO:0000313" key="11">
    <source>
        <dbReference type="Proteomes" id="UP000093412"/>
    </source>
</evidence>
<dbReference type="InterPro" id="IPR039420">
    <property type="entry name" value="WalR-like"/>
</dbReference>
<dbReference type="GO" id="GO:0032993">
    <property type="term" value="C:protein-DNA complex"/>
    <property type="evidence" value="ECO:0007669"/>
    <property type="project" value="TreeGrafter"/>
</dbReference>
<dbReference type="GO" id="GO:0000976">
    <property type="term" value="F:transcription cis-regulatory region binding"/>
    <property type="evidence" value="ECO:0007669"/>
    <property type="project" value="TreeGrafter"/>
</dbReference>
<protein>
    <submittedName>
        <fullName evidence="8">Sensory transduction protein regX3</fullName>
    </submittedName>
</protein>
<dbReference type="SUPFAM" id="SSF46894">
    <property type="entry name" value="C-terminal effector domain of the bipartite response regulators"/>
    <property type="match status" value="1"/>
</dbReference>
<reference evidence="9 11" key="2">
    <citation type="submission" date="2016-06" db="EMBL/GenBank/DDBJ databases">
        <title>Genome sequence of Oerskovia enterophila DSM 43852.</title>
        <authorList>
            <person name="Poehlein A."/>
            <person name="Jag V."/>
            <person name="Bengelsdorf F.R."/>
            <person name="Daniel R."/>
            <person name="Duerre P."/>
        </authorList>
    </citation>
    <scope>NUCLEOTIDE SEQUENCE [LARGE SCALE GENOMIC DNA]</scope>
    <source>
        <strain evidence="9 11">DSM 43852</strain>
    </source>
</reference>
<dbReference type="InterPro" id="IPR036388">
    <property type="entry name" value="WH-like_DNA-bd_sf"/>
</dbReference>
<evidence type="ECO:0000256" key="4">
    <source>
        <dbReference type="ARBA" id="ARBA00023163"/>
    </source>
</evidence>
<dbReference type="AlphaFoldDB" id="A0A161YCZ4"/>